<comment type="caution">
    <text evidence="23">The sequence shown here is derived from an EMBL/GenBank/DDBJ whole genome shotgun (WGS) entry which is preliminary data.</text>
</comment>
<evidence type="ECO:0000256" key="11">
    <source>
        <dbReference type="ARBA" id="ARBA00022840"/>
    </source>
</evidence>
<evidence type="ECO:0000256" key="3">
    <source>
        <dbReference type="ARBA" id="ARBA00005150"/>
    </source>
</evidence>
<dbReference type="SUPFAM" id="SSF53623">
    <property type="entry name" value="MurD-like peptide ligases, catalytic domain"/>
    <property type="match status" value="1"/>
</dbReference>
<sequence>MKCVIAWPVHYPNSSIFLSLSMPNRSLEEWLAVIETRHPNEIDLGLARVGQVWSSLKTQISTLSSPAFITVAGTNGKGSCVATMQAVLSAHGYSVGAFTSPHFLHYSERITINGVPASDAQIVTAFELIEDISGDISLTYFEFNALAALVIFCQQNLDAVLLEVGLGGELDAVNIIDADVAIVTSVDLDHQDWLGDTRSEIGRAKLGVARRNKPLLVGEPDLPHGFADRVVEIGADALFIGNDFRVLEDKNSSSFISHLVDDGLTQVIGPMNQCALLPENITLALQAVVSAGFSIDSDICCRAINSLSLIGRLQKVKYKGINVILDVAHNPAAARILRKNLPVVAGKTFAVASVLADKDWTGIVEQMAPSVDDWLIGQINDNQRALDARSLLKVVYTAQHKGRCYQSVENAFHQAIIEASSLDQVIVFGSFHTVSAVLRVMSKEG</sequence>
<dbReference type="AlphaFoldDB" id="A0A520MGA0"/>
<proteinExistence type="inferred from homology"/>
<gene>
    <name evidence="23" type="ORF">EVB03_04870</name>
</gene>
<name>A0A520MGA0_9GAMM</name>
<dbReference type="Pfam" id="PF02875">
    <property type="entry name" value="Mur_ligase_C"/>
    <property type="match status" value="1"/>
</dbReference>
<comment type="catalytic activity">
    <reaction evidence="18">
        <text>10-formyltetrahydrofolyl-(gamma-L-Glu)(n) + L-glutamate + ATP = 10-formyltetrahydrofolyl-(gamma-L-Glu)(n+1) + ADP + phosphate + H(+)</text>
        <dbReference type="Rhea" id="RHEA:51904"/>
        <dbReference type="Rhea" id="RHEA-COMP:13088"/>
        <dbReference type="Rhea" id="RHEA-COMP:14300"/>
        <dbReference type="ChEBI" id="CHEBI:15378"/>
        <dbReference type="ChEBI" id="CHEBI:29985"/>
        <dbReference type="ChEBI" id="CHEBI:30616"/>
        <dbReference type="ChEBI" id="CHEBI:43474"/>
        <dbReference type="ChEBI" id="CHEBI:134413"/>
        <dbReference type="ChEBI" id="CHEBI:456216"/>
        <dbReference type="EC" id="6.3.2.17"/>
    </reaction>
</comment>
<evidence type="ECO:0000256" key="8">
    <source>
        <dbReference type="ARBA" id="ARBA00022598"/>
    </source>
</evidence>
<comment type="pathway">
    <text evidence="2">Cofactor biosynthesis; tetrahydrofolate biosynthesis; 7,8-dihydrofolate from 2-amino-4-hydroxy-6-hydroxymethyl-7,8-dihydropteridine diphosphate and 4-aminobenzoate: step 2/2.</text>
</comment>
<evidence type="ECO:0000256" key="18">
    <source>
        <dbReference type="ARBA" id="ARBA00047808"/>
    </source>
</evidence>
<dbReference type="NCBIfam" id="TIGR01499">
    <property type="entry name" value="folC"/>
    <property type="match status" value="1"/>
</dbReference>
<keyword evidence="12" id="KW-0460">Magnesium</keyword>
<dbReference type="GO" id="GO:0005524">
    <property type="term" value="F:ATP binding"/>
    <property type="evidence" value="ECO:0007669"/>
    <property type="project" value="UniProtKB-KW"/>
</dbReference>
<protein>
    <recommendedName>
        <fullName evidence="7">Dihydrofolate synthase/folylpolyglutamate synthase</fullName>
        <ecNumber evidence="5">6.3.2.12</ecNumber>
        <ecNumber evidence="6">6.3.2.17</ecNumber>
    </recommendedName>
    <alternativeName>
        <fullName evidence="16">Folylpoly-gamma-glutamate synthetase-dihydrofolate synthetase</fullName>
    </alternativeName>
    <alternativeName>
        <fullName evidence="14">Folylpolyglutamate synthetase</fullName>
    </alternativeName>
    <alternativeName>
        <fullName evidence="15">Tetrahydrofolylpolyglutamate synthase</fullName>
    </alternativeName>
</protein>
<evidence type="ECO:0000256" key="20">
    <source>
        <dbReference type="ARBA" id="ARBA00049161"/>
    </source>
</evidence>
<evidence type="ECO:0000256" key="10">
    <source>
        <dbReference type="ARBA" id="ARBA00022741"/>
    </source>
</evidence>
<evidence type="ECO:0000313" key="24">
    <source>
        <dbReference type="Proteomes" id="UP000315889"/>
    </source>
</evidence>
<keyword evidence="9" id="KW-0479">Metal-binding</keyword>
<dbReference type="UniPathway" id="UPA00077">
    <property type="reaction ID" value="UER00157"/>
</dbReference>
<accession>A0A520MGA0</accession>
<dbReference type="EMBL" id="SHBP01000005">
    <property type="protein sequence ID" value="RZO20253.1"/>
    <property type="molecule type" value="Genomic_DNA"/>
</dbReference>
<feature type="domain" description="Mur ligase C-terminal" evidence="22">
    <location>
        <begin position="311"/>
        <end position="431"/>
    </location>
</feature>
<keyword evidence="13" id="KW-0289">Folate biosynthesis</keyword>
<comment type="catalytic activity">
    <reaction evidence="17">
        <text>(6S)-5,6,7,8-tetrahydrofolyl-(gamma-L-Glu)(n) + L-glutamate + ATP = (6S)-5,6,7,8-tetrahydrofolyl-(gamma-L-Glu)(n+1) + ADP + phosphate + H(+)</text>
        <dbReference type="Rhea" id="RHEA:10580"/>
        <dbReference type="Rhea" id="RHEA-COMP:14738"/>
        <dbReference type="Rhea" id="RHEA-COMP:14740"/>
        <dbReference type="ChEBI" id="CHEBI:15378"/>
        <dbReference type="ChEBI" id="CHEBI:29985"/>
        <dbReference type="ChEBI" id="CHEBI:30616"/>
        <dbReference type="ChEBI" id="CHEBI:43474"/>
        <dbReference type="ChEBI" id="CHEBI:141005"/>
        <dbReference type="ChEBI" id="CHEBI:456216"/>
        <dbReference type="EC" id="6.3.2.17"/>
    </reaction>
</comment>
<dbReference type="GO" id="GO:0046654">
    <property type="term" value="P:tetrahydrofolate biosynthetic process"/>
    <property type="evidence" value="ECO:0007669"/>
    <property type="project" value="UniProtKB-UniPathway"/>
</dbReference>
<dbReference type="GO" id="GO:0008841">
    <property type="term" value="F:dihydrofolate synthase activity"/>
    <property type="evidence" value="ECO:0007669"/>
    <property type="project" value="UniProtKB-EC"/>
</dbReference>
<keyword evidence="10 21" id="KW-0547">Nucleotide-binding</keyword>
<keyword evidence="11 21" id="KW-0067">ATP-binding</keyword>
<comment type="catalytic activity">
    <reaction evidence="19">
        <text>(6R)-5,10-methylenetetrahydrofolyl-(gamma-L-Glu)(n) + L-glutamate + ATP = (6R)-5,10-methylenetetrahydrofolyl-(gamma-L-Glu)(n+1) + ADP + phosphate + H(+)</text>
        <dbReference type="Rhea" id="RHEA:51912"/>
        <dbReference type="Rhea" id="RHEA-COMP:13257"/>
        <dbReference type="Rhea" id="RHEA-COMP:13258"/>
        <dbReference type="ChEBI" id="CHEBI:15378"/>
        <dbReference type="ChEBI" id="CHEBI:29985"/>
        <dbReference type="ChEBI" id="CHEBI:30616"/>
        <dbReference type="ChEBI" id="CHEBI:43474"/>
        <dbReference type="ChEBI" id="CHEBI:136572"/>
        <dbReference type="ChEBI" id="CHEBI:456216"/>
        <dbReference type="EC" id="6.3.2.17"/>
    </reaction>
</comment>
<dbReference type="PANTHER" id="PTHR11136">
    <property type="entry name" value="FOLYLPOLYGLUTAMATE SYNTHASE-RELATED"/>
    <property type="match status" value="1"/>
</dbReference>
<evidence type="ECO:0000256" key="15">
    <source>
        <dbReference type="ARBA" id="ARBA00030592"/>
    </source>
</evidence>
<dbReference type="GO" id="GO:0005737">
    <property type="term" value="C:cytoplasm"/>
    <property type="evidence" value="ECO:0007669"/>
    <property type="project" value="TreeGrafter"/>
</dbReference>
<keyword evidence="8 21" id="KW-0436">Ligase</keyword>
<organism evidence="23 24">
    <name type="scientific">SAR92 clade bacterium</name>
    <dbReference type="NCBI Taxonomy" id="2315479"/>
    <lineage>
        <taxon>Bacteria</taxon>
        <taxon>Pseudomonadati</taxon>
        <taxon>Pseudomonadota</taxon>
        <taxon>Gammaproteobacteria</taxon>
        <taxon>Cellvibrionales</taxon>
        <taxon>Porticoccaceae</taxon>
        <taxon>SAR92 clade</taxon>
    </lineage>
</organism>
<dbReference type="InterPro" id="IPR001645">
    <property type="entry name" value="Folylpolyglutamate_synth"/>
</dbReference>
<dbReference type="InterPro" id="IPR036615">
    <property type="entry name" value="Mur_ligase_C_dom_sf"/>
</dbReference>
<evidence type="ECO:0000256" key="5">
    <source>
        <dbReference type="ARBA" id="ARBA00013023"/>
    </source>
</evidence>
<dbReference type="PANTHER" id="PTHR11136:SF0">
    <property type="entry name" value="DIHYDROFOLATE SYNTHETASE-RELATED"/>
    <property type="match status" value="1"/>
</dbReference>
<evidence type="ECO:0000256" key="16">
    <source>
        <dbReference type="ARBA" id="ARBA00032510"/>
    </source>
</evidence>
<evidence type="ECO:0000313" key="23">
    <source>
        <dbReference type="EMBL" id="RZO20253.1"/>
    </source>
</evidence>
<evidence type="ECO:0000256" key="19">
    <source>
        <dbReference type="ARBA" id="ARBA00049035"/>
    </source>
</evidence>
<dbReference type="Gene3D" id="3.90.190.20">
    <property type="entry name" value="Mur ligase, C-terminal domain"/>
    <property type="match status" value="1"/>
</dbReference>
<comment type="catalytic activity">
    <reaction evidence="20">
        <text>7,8-dihydropteroate + L-glutamate + ATP = 7,8-dihydrofolate + ADP + phosphate + H(+)</text>
        <dbReference type="Rhea" id="RHEA:23584"/>
        <dbReference type="ChEBI" id="CHEBI:15378"/>
        <dbReference type="ChEBI" id="CHEBI:17839"/>
        <dbReference type="ChEBI" id="CHEBI:29985"/>
        <dbReference type="ChEBI" id="CHEBI:30616"/>
        <dbReference type="ChEBI" id="CHEBI:43474"/>
        <dbReference type="ChEBI" id="CHEBI:57451"/>
        <dbReference type="ChEBI" id="CHEBI:456216"/>
        <dbReference type="EC" id="6.3.2.12"/>
    </reaction>
</comment>
<evidence type="ECO:0000256" key="13">
    <source>
        <dbReference type="ARBA" id="ARBA00022909"/>
    </source>
</evidence>
<dbReference type="InterPro" id="IPR036565">
    <property type="entry name" value="Mur-like_cat_sf"/>
</dbReference>
<dbReference type="EC" id="6.3.2.12" evidence="5"/>
<evidence type="ECO:0000256" key="9">
    <source>
        <dbReference type="ARBA" id="ARBA00022723"/>
    </source>
</evidence>
<dbReference type="GO" id="GO:0046872">
    <property type="term" value="F:metal ion binding"/>
    <property type="evidence" value="ECO:0007669"/>
    <property type="project" value="UniProtKB-KW"/>
</dbReference>
<evidence type="ECO:0000256" key="21">
    <source>
        <dbReference type="PIRNR" id="PIRNR001563"/>
    </source>
</evidence>
<evidence type="ECO:0000256" key="6">
    <source>
        <dbReference type="ARBA" id="ARBA00013025"/>
    </source>
</evidence>
<dbReference type="GO" id="GO:0046656">
    <property type="term" value="P:folic acid biosynthetic process"/>
    <property type="evidence" value="ECO:0007669"/>
    <property type="project" value="UniProtKB-KW"/>
</dbReference>
<evidence type="ECO:0000256" key="2">
    <source>
        <dbReference type="ARBA" id="ARBA00004799"/>
    </source>
</evidence>
<comment type="pathway">
    <text evidence="3">Cofactor biosynthesis; tetrahydrofolylpolyglutamate biosynthesis.</text>
</comment>
<dbReference type="GO" id="GO:0004326">
    <property type="term" value="F:tetrahydrofolylpolyglutamate synthase activity"/>
    <property type="evidence" value="ECO:0007669"/>
    <property type="project" value="UniProtKB-EC"/>
</dbReference>
<comment type="similarity">
    <text evidence="4 21">Belongs to the folylpolyglutamate synthase family.</text>
</comment>
<evidence type="ECO:0000256" key="14">
    <source>
        <dbReference type="ARBA" id="ARBA00030048"/>
    </source>
</evidence>
<dbReference type="InterPro" id="IPR004101">
    <property type="entry name" value="Mur_ligase_C"/>
</dbReference>
<evidence type="ECO:0000256" key="12">
    <source>
        <dbReference type="ARBA" id="ARBA00022842"/>
    </source>
</evidence>
<evidence type="ECO:0000256" key="7">
    <source>
        <dbReference type="ARBA" id="ARBA00019357"/>
    </source>
</evidence>
<dbReference type="EC" id="6.3.2.17" evidence="6"/>
<dbReference type="Gene3D" id="3.40.1190.10">
    <property type="entry name" value="Mur-like, catalytic domain"/>
    <property type="match status" value="1"/>
</dbReference>
<evidence type="ECO:0000259" key="22">
    <source>
        <dbReference type="Pfam" id="PF02875"/>
    </source>
</evidence>
<evidence type="ECO:0000256" key="17">
    <source>
        <dbReference type="ARBA" id="ARBA00047493"/>
    </source>
</evidence>
<comment type="function">
    <text evidence="1">Functions in two distinct reactions of the de novo folate biosynthetic pathway. Catalyzes the addition of a glutamate residue to dihydropteroate (7,8-dihydropteroate or H2Pte) to form dihydrofolate (7,8-dihydrofolate monoglutamate or H2Pte-Glu). Also catalyzes successive additions of L-glutamate to tetrahydrofolate or 10-formyltetrahydrofolate or 5,10-methylenetetrahydrofolate, leading to folylpolyglutamate derivatives.</text>
</comment>
<evidence type="ECO:0000256" key="1">
    <source>
        <dbReference type="ARBA" id="ARBA00002714"/>
    </source>
</evidence>
<reference evidence="23 24" key="1">
    <citation type="submission" date="2019-02" db="EMBL/GenBank/DDBJ databases">
        <title>Prokaryotic population dynamics and viral predation in marine succession experiment using metagenomics: the confinement effect.</title>
        <authorList>
            <person name="Haro-Moreno J.M."/>
            <person name="Rodriguez-Valera F."/>
            <person name="Lopez-Perez M."/>
        </authorList>
    </citation>
    <scope>NUCLEOTIDE SEQUENCE [LARGE SCALE GENOMIC DNA]</scope>
    <source>
        <strain evidence="23">MED-G170</strain>
    </source>
</reference>
<dbReference type="Proteomes" id="UP000315889">
    <property type="component" value="Unassembled WGS sequence"/>
</dbReference>
<evidence type="ECO:0000256" key="4">
    <source>
        <dbReference type="ARBA" id="ARBA00008276"/>
    </source>
</evidence>
<dbReference type="PIRSF" id="PIRSF001563">
    <property type="entry name" value="Folylpolyglu_synth"/>
    <property type="match status" value="1"/>
</dbReference>
<dbReference type="SUPFAM" id="SSF53244">
    <property type="entry name" value="MurD-like peptide ligases, peptide-binding domain"/>
    <property type="match status" value="1"/>
</dbReference>